<dbReference type="PANTHER" id="PTHR42776:SF27">
    <property type="entry name" value="DIPEPTIDYL PEPTIDASE FAMILY MEMBER 6"/>
    <property type="match status" value="1"/>
</dbReference>
<dbReference type="GO" id="GO:0004252">
    <property type="term" value="F:serine-type endopeptidase activity"/>
    <property type="evidence" value="ECO:0007669"/>
    <property type="project" value="TreeGrafter"/>
</dbReference>
<feature type="domain" description="Peptidase S9 prolyl oligopeptidase catalytic" evidence="2">
    <location>
        <begin position="555"/>
        <end position="720"/>
    </location>
</feature>
<evidence type="ECO:0000313" key="4">
    <source>
        <dbReference type="Proteomes" id="UP000295418"/>
    </source>
</evidence>
<keyword evidence="4" id="KW-1185">Reference proteome</keyword>
<dbReference type="SUPFAM" id="SSF53474">
    <property type="entry name" value="alpha/beta-Hydrolases"/>
    <property type="match status" value="1"/>
</dbReference>
<dbReference type="Gene3D" id="3.40.50.1820">
    <property type="entry name" value="alpha/beta hydrolase"/>
    <property type="match status" value="1"/>
</dbReference>
<evidence type="ECO:0000259" key="2">
    <source>
        <dbReference type="Pfam" id="PF00326"/>
    </source>
</evidence>
<organism evidence="3 4">
    <name type="scientific">Paenibacillus albiflavus</name>
    <dbReference type="NCBI Taxonomy" id="2545760"/>
    <lineage>
        <taxon>Bacteria</taxon>
        <taxon>Bacillati</taxon>
        <taxon>Bacillota</taxon>
        <taxon>Bacilli</taxon>
        <taxon>Bacillales</taxon>
        <taxon>Paenibacillaceae</taxon>
        <taxon>Paenibacillus</taxon>
    </lineage>
</organism>
<proteinExistence type="predicted"/>
<dbReference type="EMBL" id="SKFG01000004">
    <property type="protein sequence ID" value="TCZ78919.1"/>
    <property type="molecule type" value="Genomic_DNA"/>
</dbReference>
<protein>
    <submittedName>
        <fullName evidence="3">S9 family peptidase</fullName>
    </submittedName>
</protein>
<dbReference type="Gene3D" id="2.120.10.30">
    <property type="entry name" value="TolB, C-terminal domain"/>
    <property type="match status" value="2"/>
</dbReference>
<dbReference type="Pfam" id="PF00326">
    <property type="entry name" value="Peptidase_S9"/>
    <property type="match status" value="1"/>
</dbReference>
<dbReference type="SUPFAM" id="SSF69304">
    <property type="entry name" value="Tricorn protease N-terminal domain"/>
    <property type="match status" value="1"/>
</dbReference>
<dbReference type="InterPro" id="IPR001375">
    <property type="entry name" value="Peptidase_S9_cat"/>
</dbReference>
<evidence type="ECO:0000256" key="1">
    <source>
        <dbReference type="ARBA" id="ARBA00022801"/>
    </source>
</evidence>
<reference evidence="3 4" key="1">
    <citation type="submission" date="2019-03" db="EMBL/GenBank/DDBJ databases">
        <authorList>
            <person name="Kim M.K.M."/>
        </authorList>
    </citation>
    <scope>NUCLEOTIDE SEQUENCE [LARGE SCALE GENOMIC DNA]</scope>
    <source>
        <strain evidence="3 4">18JY21-1</strain>
    </source>
</reference>
<evidence type="ECO:0000313" key="3">
    <source>
        <dbReference type="EMBL" id="TCZ78919.1"/>
    </source>
</evidence>
<keyword evidence="1" id="KW-0378">Hydrolase</keyword>
<dbReference type="GO" id="GO:0006508">
    <property type="term" value="P:proteolysis"/>
    <property type="evidence" value="ECO:0007669"/>
    <property type="project" value="InterPro"/>
</dbReference>
<dbReference type="InterPro" id="IPR011042">
    <property type="entry name" value="6-blade_b-propeller_TolB-like"/>
</dbReference>
<dbReference type="InterPro" id="IPR029058">
    <property type="entry name" value="AB_hydrolase_fold"/>
</dbReference>
<comment type="caution">
    <text evidence="3">The sequence shown here is derived from an EMBL/GenBank/DDBJ whole genome shotgun (WGS) entry which is preliminary data.</text>
</comment>
<dbReference type="PANTHER" id="PTHR42776">
    <property type="entry name" value="SERINE PEPTIDASE S9 FAMILY MEMBER"/>
    <property type="match status" value="1"/>
</dbReference>
<name>A0A4R4EGJ6_9BACL</name>
<dbReference type="AlphaFoldDB" id="A0A4R4EGJ6"/>
<dbReference type="SUPFAM" id="SSF82171">
    <property type="entry name" value="DPP6 N-terminal domain-like"/>
    <property type="match status" value="1"/>
</dbReference>
<gene>
    <name evidence="3" type="ORF">E0485_07605</name>
</gene>
<dbReference type="Proteomes" id="UP000295418">
    <property type="component" value="Unassembled WGS sequence"/>
</dbReference>
<sequence>MNLTSIINEFLNVKQPAELVHMSLSADHKWLAYCIQGESRGSSIGVSMAVEGIQQWVCEIETGSCFQVIPEAKSSWAGVWSPDGMTLAFYADMNKQAQLWLWSIPNRTLKLASDRTARPFFGFEKPIWLADSKRIIMKAMPQQPLDNDFFYTSTSTIDVDSEKRSDQPLVFSTKPQLDPDKTDFKINTWFNRYQADLYIVNYVTGEELPLCLGRRPVGMQLSSDGEHFAFTSCQGEELANSQQNIYDLWVCSINENSIPICIAHNIRLDYGLSFAWSNDKQRIYYTTNGPLADRALWAAELLNPNHPQLIGQPENIQLGYEFDYPVILPKGDLLLVAQGSLWRYSSVDGQFMKVLLDCEVIAVLPQSGDTSTIVVQIRKLAEGVEGFWEIDHNSWEVKRVIEDQYGHLPWFEGGAVYSSENGRSSIAYIRQQADMPPEIRIVNLLNEQASTISLSAIRKENLGSSELITWNSKDKDLKGALLLPQNPIDRVPVIIRVYGGSMQSRYYRNFGLSNANADNHHLFASQGFGVFMPDLPMRQSSHEPVDEIVHAIEIAVQALLKHPLVDPDRIGIIGHSFGGYSALAALTRLPYFKAAVISAGISSLVSFYTHFDYTSPASNYGWVEGGQVNLGASLWEDRERYIRNSPLFDLDRIESPVLIIQGSRDHLCRHEAGPIFSSLNRLSKTAELVIYEEDHWQGTWGRANQEDYYHRVVSWFSKYL</sequence>
<accession>A0A4R4EGJ6</accession>